<feature type="compositionally biased region" description="Basic and acidic residues" evidence="1">
    <location>
        <begin position="184"/>
        <end position="195"/>
    </location>
</feature>
<evidence type="ECO:0000313" key="2">
    <source>
        <dbReference type="EMBL" id="CAF9935181.1"/>
    </source>
</evidence>
<organism evidence="2 3">
    <name type="scientific">Heterodermia speciosa</name>
    <dbReference type="NCBI Taxonomy" id="116794"/>
    <lineage>
        <taxon>Eukaryota</taxon>
        <taxon>Fungi</taxon>
        <taxon>Dikarya</taxon>
        <taxon>Ascomycota</taxon>
        <taxon>Pezizomycotina</taxon>
        <taxon>Lecanoromycetes</taxon>
        <taxon>OSLEUM clade</taxon>
        <taxon>Lecanoromycetidae</taxon>
        <taxon>Caliciales</taxon>
        <taxon>Physciaceae</taxon>
        <taxon>Heterodermia</taxon>
    </lineage>
</organism>
<feature type="compositionally biased region" description="Pro residues" evidence="1">
    <location>
        <begin position="75"/>
        <end position="86"/>
    </location>
</feature>
<dbReference type="Proteomes" id="UP000664521">
    <property type="component" value="Unassembled WGS sequence"/>
</dbReference>
<evidence type="ECO:0000313" key="3">
    <source>
        <dbReference type="Proteomes" id="UP000664521"/>
    </source>
</evidence>
<evidence type="ECO:0008006" key="4">
    <source>
        <dbReference type="Google" id="ProtNLM"/>
    </source>
</evidence>
<dbReference type="OrthoDB" id="5413281at2759"/>
<name>A0A8H3G913_9LECA</name>
<proteinExistence type="predicted"/>
<feature type="region of interest" description="Disordered" evidence="1">
    <location>
        <begin position="171"/>
        <end position="195"/>
    </location>
</feature>
<feature type="compositionally biased region" description="Polar residues" evidence="1">
    <location>
        <begin position="88"/>
        <end position="98"/>
    </location>
</feature>
<reference evidence="2" key="1">
    <citation type="submission" date="2021-03" db="EMBL/GenBank/DDBJ databases">
        <authorList>
            <person name="Tagirdzhanova G."/>
        </authorList>
    </citation>
    <scope>NUCLEOTIDE SEQUENCE</scope>
</reference>
<dbReference type="EMBL" id="CAJPDS010000080">
    <property type="protein sequence ID" value="CAF9935181.1"/>
    <property type="molecule type" value="Genomic_DNA"/>
</dbReference>
<evidence type="ECO:0000256" key="1">
    <source>
        <dbReference type="SAM" id="MobiDB-lite"/>
    </source>
</evidence>
<protein>
    <recommendedName>
        <fullName evidence="4">SWIM-type domain-containing protein</fullName>
    </recommendedName>
</protein>
<feature type="region of interest" description="Disordered" evidence="1">
    <location>
        <begin position="70"/>
        <end position="98"/>
    </location>
</feature>
<feature type="region of interest" description="Disordered" evidence="1">
    <location>
        <begin position="11"/>
        <end position="35"/>
    </location>
</feature>
<comment type="caution">
    <text evidence="2">The sequence shown here is derived from an EMBL/GenBank/DDBJ whole genome shotgun (WGS) entry which is preliminary data.</text>
</comment>
<accession>A0A8H3G913</accession>
<gene>
    <name evidence="2" type="ORF">HETSPECPRED_009690</name>
</gene>
<keyword evidence="3" id="KW-1185">Reference proteome</keyword>
<dbReference type="AlphaFoldDB" id="A0A8H3G913"/>
<sequence length="247" mass="26391">MSTLPSPRALLSSLLPPLPPPNPSTSQIPPSRPLHPAQKPLFLTLHCLFPNDLIPALDLLDRNLVTRLTLQDPPASSPPPIRPPFPSQNQNQEEQNKISPLSIYSIRSSRTRFASKHARFSSTTNTSSEGIHYEVRLKAWNCTCAAFVFATFAGEWERGSFGGVEGGAGIDADGSGDIGGGDGGEGHGGREGERRQIGGVTFGEDVPVCKHLLACLLAERVEGLGAFVEERCVGREEMAGWAAGWGG</sequence>